<keyword evidence="5" id="KW-0975">Bacterial flagellum</keyword>
<dbReference type="RefSeq" id="WP_078482752.1">
    <property type="nucleotide sequence ID" value="NZ_MPRL01000009.1"/>
</dbReference>
<dbReference type="Gene3D" id="1.20.1330.10">
    <property type="entry name" value="f41 fragment of flagellin, N-terminal domain"/>
    <property type="match status" value="2"/>
</dbReference>
<dbReference type="PANTHER" id="PTHR42792">
    <property type="entry name" value="FLAGELLIN"/>
    <property type="match status" value="1"/>
</dbReference>
<dbReference type="Pfam" id="PF00669">
    <property type="entry name" value="Flagellin_N"/>
    <property type="match status" value="1"/>
</dbReference>
<evidence type="ECO:0000313" key="7">
    <source>
        <dbReference type="EMBL" id="OOZ41506.1"/>
    </source>
</evidence>
<evidence type="ECO:0000256" key="1">
    <source>
        <dbReference type="ARBA" id="ARBA00004365"/>
    </source>
</evidence>
<dbReference type="InterPro" id="IPR001492">
    <property type="entry name" value="Flagellin"/>
</dbReference>
<evidence type="ECO:0000256" key="2">
    <source>
        <dbReference type="ARBA" id="ARBA00004613"/>
    </source>
</evidence>
<accession>A0A1T2L995</accession>
<dbReference type="GO" id="GO:0005576">
    <property type="term" value="C:extracellular region"/>
    <property type="evidence" value="ECO:0007669"/>
    <property type="project" value="UniProtKB-SubCell"/>
</dbReference>
<dbReference type="GO" id="GO:0071973">
    <property type="term" value="P:bacterial-type flagellum-dependent cell motility"/>
    <property type="evidence" value="ECO:0007669"/>
    <property type="project" value="InterPro"/>
</dbReference>
<comment type="caution">
    <text evidence="7">The sequence shown here is derived from an EMBL/GenBank/DDBJ whole genome shotgun (WGS) entry which is preliminary data.</text>
</comment>
<dbReference type="SUPFAM" id="SSF64518">
    <property type="entry name" value="Phase 1 flagellin"/>
    <property type="match status" value="1"/>
</dbReference>
<evidence type="ECO:0000256" key="5">
    <source>
        <dbReference type="ARBA" id="ARBA00023143"/>
    </source>
</evidence>
<dbReference type="EMBL" id="MPRL01000009">
    <property type="protein sequence ID" value="OOZ41506.1"/>
    <property type="molecule type" value="Genomic_DNA"/>
</dbReference>
<dbReference type="InterPro" id="IPR013384">
    <property type="entry name" value="Flagell_FlgL"/>
</dbReference>
<dbReference type="AlphaFoldDB" id="A0A1T2L995"/>
<keyword evidence="7" id="KW-0282">Flagellum</keyword>
<dbReference type="InterPro" id="IPR001029">
    <property type="entry name" value="Flagellin_N"/>
</dbReference>
<dbReference type="PANTHER" id="PTHR42792:SF1">
    <property type="entry name" value="FLAGELLAR HOOK-ASSOCIATED PROTEIN 3"/>
    <property type="match status" value="1"/>
</dbReference>
<keyword evidence="7" id="KW-0969">Cilium</keyword>
<keyword evidence="4" id="KW-0964">Secreted</keyword>
<sequence>MRISTSLISQLGVNSILDQQAKLSETQIQLATGKRLLNPSDDPSASAKVLDLNEVVAQTQQYIENTTVARSRLELEEGSLADVNTALYRIRELAVQGANASQTSQTRAGIAAEVKLILDGLISTGNARDANGEFIFSGYQTKTTAFERDGAGGFTYNGDQGQRHLQISPTRQVAVGDSGDEVFMSIKNGNGIFSVADNLQNRGTGIIDPGAITDPTQYVADTYGINFPSLTTAAVDGVTQGSFTDSVDGSGGAVNVPLSGSLSVADSPIAASSFTMVDSLGVEHQVDVTLTSTGSPNWNVELNIPGDTTGFSPAVQPLDTTAEPLALNFGIYTPPGGGAPITVDMTVPAIAEATATSVVTADDLGYELLINGTSIYLQDEEDQPLSDLDALVTAINNAPNNTAPNTPFVEAAVVDGALYLRNVPASSTPITVTERITGGADAADEITGYFGSDLTGIYPADSTAENNMTVDFTEAGSVYTVNDSLGNVVTSGQYEEGGQIAFNGMRTYIEGGPLTGDSFTVEPSENQDLFATIQTFIDALEGAYSGSGNGAAFSNAMNRVLMDLGQAEVNIDNVRAQIGGRLNALDNQDNTNADYIVQMQTTLSELQDLDYVEATARLNIQMVGMQAAQQAYVRVQGLSLFNYIG</sequence>
<dbReference type="GO" id="GO:0005198">
    <property type="term" value="F:structural molecule activity"/>
    <property type="evidence" value="ECO:0007669"/>
    <property type="project" value="InterPro"/>
</dbReference>
<evidence type="ECO:0000256" key="4">
    <source>
        <dbReference type="ARBA" id="ARBA00022525"/>
    </source>
</evidence>
<organism evidence="7 8">
    <name type="scientific">Solemya pervernicosa gill symbiont</name>
    <dbReference type="NCBI Taxonomy" id="642797"/>
    <lineage>
        <taxon>Bacteria</taxon>
        <taxon>Pseudomonadati</taxon>
        <taxon>Pseudomonadota</taxon>
        <taxon>Gammaproteobacteria</taxon>
        <taxon>sulfur-oxidizing symbionts</taxon>
    </lineage>
</organism>
<evidence type="ECO:0000313" key="8">
    <source>
        <dbReference type="Proteomes" id="UP000191110"/>
    </source>
</evidence>
<protein>
    <submittedName>
        <fullName evidence="7">Flagellar hook-associated protein 3</fullName>
    </submittedName>
</protein>
<evidence type="ECO:0000259" key="6">
    <source>
        <dbReference type="Pfam" id="PF00669"/>
    </source>
</evidence>
<name>A0A1T2L995_9GAMM</name>
<gene>
    <name evidence="7" type="ORF">BOW53_03790</name>
</gene>
<dbReference type="NCBIfam" id="TIGR02550">
    <property type="entry name" value="flagell_flgL"/>
    <property type="match status" value="1"/>
</dbReference>
<proteinExistence type="inferred from homology"/>
<dbReference type="OrthoDB" id="9768249at2"/>
<dbReference type="Proteomes" id="UP000191110">
    <property type="component" value="Unassembled WGS sequence"/>
</dbReference>
<comment type="subcellular location">
    <subcellularLocation>
        <location evidence="1">Bacterial flagellum</location>
    </subcellularLocation>
    <subcellularLocation>
        <location evidence="2">Secreted</location>
    </subcellularLocation>
</comment>
<keyword evidence="7" id="KW-0966">Cell projection</keyword>
<comment type="similarity">
    <text evidence="3">Belongs to the bacterial flagellin family.</text>
</comment>
<dbReference type="GO" id="GO:0009424">
    <property type="term" value="C:bacterial-type flagellum hook"/>
    <property type="evidence" value="ECO:0007669"/>
    <property type="project" value="InterPro"/>
</dbReference>
<feature type="domain" description="Flagellin N-terminal" evidence="6">
    <location>
        <begin position="3"/>
        <end position="141"/>
    </location>
</feature>
<evidence type="ECO:0000256" key="3">
    <source>
        <dbReference type="ARBA" id="ARBA00005709"/>
    </source>
</evidence>
<keyword evidence="8" id="KW-1185">Reference proteome</keyword>
<reference evidence="7 8" key="1">
    <citation type="submission" date="2016-11" db="EMBL/GenBank/DDBJ databases">
        <title>Mixed transmission modes and dynamic genome evolution in an obligate animal-bacterial symbiosis.</title>
        <authorList>
            <person name="Russell S.L."/>
            <person name="Corbett-Detig R.B."/>
            <person name="Cavanaugh C.M."/>
        </authorList>
    </citation>
    <scope>NUCLEOTIDE SEQUENCE [LARGE SCALE GENOMIC DNA]</scope>
    <source>
        <strain evidence="7">Sveles-Q1</strain>
    </source>
</reference>